<dbReference type="GeneID" id="41610239"/>
<evidence type="ECO:0000256" key="1">
    <source>
        <dbReference type="SAM" id="Phobius"/>
    </source>
</evidence>
<evidence type="ECO:0000313" key="3">
    <source>
        <dbReference type="Proteomes" id="UP000322631"/>
    </source>
</evidence>
<feature type="transmembrane region" description="Helical" evidence="1">
    <location>
        <begin position="53"/>
        <end position="74"/>
    </location>
</feature>
<keyword evidence="1" id="KW-0812">Transmembrane</keyword>
<proteinExistence type="predicted"/>
<keyword evidence="1" id="KW-0472">Membrane</keyword>
<sequence>MTLLASIDFVLFVDRLIPLGGRWLPFVASLPMVALGGYVGWATGGGRGLSHDGALNLSVIVSVVSGSLLLILFLL</sequence>
<dbReference type="KEGG" id="them:FPV09_10250"/>
<feature type="transmembrane region" description="Helical" evidence="1">
    <location>
        <begin position="23"/>
        <end position="41"/>
    </location>
</feature>
<reference evidence="2 3" key="1">
    <citation type="submission" date="2019-07" db="EMBL/GenBank/DDBJ databases">
        <title>Complete genome of Thermococcus acidophilus.</title>
        <authorList>
            <person name="Li X."/>
        </authorList>
    </citation>
    <scope>NUCLEOTIDE SEQUENCE [LARGE SCALE GENOMIC DNA]</scope>
    <source>
        <strain evidence="2 3">SY113</strain>
    </source>
</reference>
<keyword evidence="1" id="KW-1133">Transmembrane helix</keyword>
<dbReference type="Proteomes" id="UP000322631">
    <property type="component" value="Chromosome"/>
</dbReference>
<gene>
    <name evidence="2" type="ORF">FPV09_10250</name>
</gene>
<keyword evidence="3" id="KW-1185">Reference proteome</keyword>
<evidence type="ECO:0000313" key="2">
    <source>
        <dbReference type="EMBL" id="QEK15410.1"/>
    </source>
</evidence>
<organism evidence="2 3">
    <name type="scientific">Thermococcus aciditolerans</name>
    <dbReference type="NCBI Taxonomy" id="2598455"/>
    <lineage>
        <taxon>Archaea</taxon>
        <taxon>Methanobacteriati</taxon>
        <taxon>Methanobacteriota</taxon>
        <taxon>Thermococci</taxon>
        <taxon>Thermococcales</taxon>
        <taxon>Thermococcaceae</taxon>
        <taxon>Thermococcus</taxon>
    </lineage>
</organism>
<protein>
    <submittedName>
        <fullName evidence="2">Uncharacterized protein</fullName>
    </submittedName>
</protein>
<dbReference type="RefSeq" id="WP_148883334.1">
    <property type="nucleotide sequence ID" value="NZ_CP041932.1"/>
</dbReference>
<dbReference type="AlphaFoldDB" id="A0A5C0SM60"/>
<name>A0A5C0SM60_9EURY</name>
<accession>A0A5C0SM60</accession>
<dbReference type="EMBL" id="CP041932">
    <property type="protein sequence ID" value="QEK15410.1"/>
    <property type="molecule type" value="Genomic_DNA"/>
</dbReference>